<gene>
    <name evidence="1" type="ORF">POPTR_009G040300</name>
</gene>
<evidence type="ECO:0000313" key="2">
    <source>
        <dbReference type="Proteomes" id="UP000006729"/>
    </source>
</evidence>
<keyword evidence="2" id="KW-1185">Reference proteome</keyword>
<sequence>MEDFIEERERGKRIFYLEKYQDPQRQHKHSLNSGNEGLPAYMLSSVKSSVQRIVIRLFSYPGNFIRNVS</sequence>
<dbReference type="AlphaFoldDB" id="A0A2K1Z2F5"/>
<evidence type="ECO:0000313" key="1">
    <source>
        <dbReference type="EMBL" id="PNT19458.1"/>
    </source>
</evidence>
<dbReference type="InParanoid" id="A0A2K1Z2F5"/>
<proteinExistence type="predicted"/>
<protein>
    <submittedName>
        <fullName evidence="1">Uncharacterized protein</fullName>
    </submittedName>
</protein>
<reference evidence="1 2" key="1">
    <citation type="journal article" date="2006" name="Science">
        <title>The genome of black cottonwood, Populus trichocarpa (Torr. &amp; Gray).</title>
        <authorList>
            <person name="Tuskan G.A."/>
            <person name="Difazio S."/>
            <person name="Jansson S."/>
            <person name="Bohlmann J."/>
            <person name="Grigoriev I."/>
            <person name="Hellsten U."/>
            <person name="Putnam N."/>
            <person name="Ralph S."/>
            <person name="Rombauts S."/>
            <person name="Salamov A."/>
            <person name="Schein J."/>
            <person name="Sterck L."/>
            <person name="Aerts A."/>
            <person name="Bhalerao R.R."/>
            <person name="Bhalerao R.P."/>
            <person name="Blaudez D."/>
            <person name="Boerjan W."/>
            <person name="Brun A."/>
            <person name="Brunner A."/>
            <person name="Busov V."/>
            <person name="Campbell M."/>
            <person name="Carlson J."/>
            <person name="Chalot M."/>
            <person name="Chapman J."/>
            <person name="Chen G.L."/>
            <person name="Cooper D."/>
            <person name="Coutinho P.M."/>
            <person name="Couturier J."/>
            <person name="Covert S."/>
            <person name="Cronk Q."/>
            <person name="Cunningham R."/>
            <person name="Davis J."/>
            <person name="Degroeve S."/>
            <person name="Dejardin A."/>
            <person name="Depamphilis C."/>
            <person name="Detter J."/>
            <person name="Dirks B."/>
            <person name="Dubchak I."/>
            <person name="Duplessis S."/>
            <person name="Ehlting J."/>
            <person name="Ellis B."/>
            <person name="Gendler K."/>
            <person name="Goodstein D."/>
            <person name="Gribskov M."/>
            <person name="Grimwood J."/>
            <person name="Groover A."/>
            <person name="Gunter L."/>
            <person name="Hamberger B."/>
            <person name="Heinze B."/>
            <person name="Helariutta Y."/>
            <person name="Henrissat B."/>
            <person name="Holligan D."/>
            <person name="Holt R."/>
            <person name="Huang W."/>
            <person name="Islam-Faridi N."/>
            <person name="Jones S."/>
            <person name="Jones-Rhoades M."/>
            <person name="Jorgensen R."/>
            <person name="Joshi C."/>
            <person name="Kangasjarvi J."/>
            <person name="Karlsson J."/>
            <person name="Kelleher C."/>
            <person name="Kirkpatrick R."/>
            <person name="Kirst M."/>
            <person name="Kohler A."/>
            <person name="Kalluri U."/>
            <person name="Larimer F."/>
            <person name="Leebens-Mack J."/>
            <person name="Leple J.C."/>
            <person name="Locascio P."/>
            <person name="Lou Y."/>
            <person name="Lucas S."/>
            <person name="Martin F."/>
            <person name="Montanini B."/>
            <person name="Napoli C."/>
            <person name="Nelson D.R."/>
            <person name="Nelson C."/>
            <person name="Nieminen K."/>
            <person name="Nilsson O."/>
            <person name="Pereda V."/>
            <person name="Peter G."/>
            <person name="Philippe R."/>
            <person name="Pilate G."/>
            <person name="Poliakov A."/>
            <person name="Razumovskaya J."/>
            <person name="Richardson P."/>
            <person name="Rinaldi C."/>
            <person name="Ritland K."/>
            <person name="Rouze P."/>
            <person name="Ryaboy D."/>
            <person name="Schmutz J."/>
            <person name="Schrader J."/>
            <person name="Segerman B."/>
            <person name="Shin H."/>
            <person name="Siddiqui A."/>
            <person name="Sterky F."/>
            <person name="Terry A."/>
            <person name="Tsai C.J."/>
            <person name="Uberbacher E."/>
            <person name="Unneberg P."/>
            <person name="Vahala J."/>
            <person name="Wall K."/>
            <person name="Wessler S."/>
            <person name="Yang G."/>
            <person name="Yin T."/>
            <person name="Douglas C."/>
            <person name="Marra M."/>
            <person name="Sandberg G."/>
            <person name="Van de Peer Y."/>
            <person name="Rokhsar D."/>
        </authorList>
    </citation>
    <scope>NUCLEOTIDE SEQUENCE [LARGE SCALE GENOMIC DNA]</scope>
    <source>
        <strain evidence="2">cv. Nisqually</strain>
    </source>
</reference>
<organism evidence="1 2">
    <name type="scientific">Populus trichocarpa</name>
    <name type="common">Western balsam poplar</name>
    <name type="synonym">Populus balsamifera subsp. trichocarpa</name>
    <dbReference type="NCBI Taxonomy" id="3694"/>
    <lineage>
        <taxon>Eukaryota</taxon>
        <taxon>Viridiplantae</taxon>
        <taxon>Streptophyta</taxon>
        <taxon>Embryophyta</taxon>
        <taxon>Tracheophyta</taxon>
        <taxon>Spermatophyta</taxon>
        <taxon>Magnoliopsida</taxon>
        <taxon>eudicotyledons</taxon>
        <taxon>Gunneridae</taxon>
        <taxon>Pentapetalae</taxon>
        <taxon>rosids</taxon>
        <taxon>fabids</taxon>
        <taxon>Malpighiales</taxon>
        <taxon>Salicaceae</taxon>
        <taxon>Saliceae</taxon>
        <taxon>Populus</taxon>
    </lineage>
</organism>
<accession>A0A2K1Z2F5</accession>
<name>A0A2K1Z2F5_POPTR</name>
<dbReference type="EMBL" id="CM009298">
    <property type="protein sequence ID" value="PNT19458.1"/>
    <property type="molecule type" value="Genomic_DNA"/>
</dbReference>
<dbReference type="Proteomes" id="UP000006729">
    <property type="component" value="Chromosome 9"/>
</dbReference>